<dbReference type="EMBL" id="FR824178">
    <property type="protein sequence ID" value="CCA21770.1"/>
    <property type="molecule type" value="Genomic_DNA"/>
</dbReference>
<name>F0WKG6_9STRA</name>
<accession>F0WKG6</accession>
<dbReference type="AlphaFoldDB" id="F0WKG6"/>
<protein>
    <submittedName>
        <fullName evidence="1">AlNc14C133G7017 protein</fullName>
    </submittedName>
</protein>
<dbReference type="HOGENOM" id="CLU_2268849_0_0_1"/>
<sequence>MRLHYDGNNIIFNQEERRMIGTDMTAFKSERMVSIYLVIVFRRCLSNLRTNSNRIENGGVFVASPPRYLGVRIEASDHYKSIELLYSNLYRNPFIFIFIAKIL</sequence>
<reference evidence="1" key="1">
    <citation type="journal article" date="2011" name="PLoS Biol.">
        <title>Gene gain and loss during evolution of obligate parasitism in the white rust pathogen of Arabidopsis thaliana.</title>
        <authorList>
            <person name="Kemen E."/>
            <person name="Gardiner A."/>
            <person name="Schultz-Larsen T."/>
            <person name="Kemen A.C."/>
            <person name="Balmuth A.L."/>
            <person name="Robert-Seilaniantz A."/>
            <person name="Bailey K."/>
            <person name="Holub E."/>
            <person name="Studholme D.J."/>
            <person name="Maclean D."/>
            <person name="Jones J.D."/>
        </authorList>
    </citation>
    <scope>NUCLEOTIDE SEQUENCE</scope>
</reference>
<gene>
    <name evidence="1" type="primary">AlNc14C133G7017</name>
    <name evidence="1" type="ORF">ALNC14_079130</name>
</gene>
<reference evidence="1" key="2">
    <citation type="submission" date="2011-02" db="EMBL/GenBank/DDBJ databases">
        <authorList>
            <person name="MacLean D."/>
        </authorList>
    </citation>
    <scope>NUCLEOTIDE SEQUENCE</scope>
</reference>
<proteinExistence type="predicted"/>
<organism evidence="1">
    <name type="scientific">Albugo laibachii Nc14</name>
    <dbReference type="NCBI Taxonomy" id="890382"/>
    <lineage>
        <taxon>Eukaryota</taxon>
        <taxon>Sar</taxon>
        <taxon>Stramenopiles</taxon>
        <taxon>Oomycota</taxon>
        <taxon>Peronosporomycetes</taxon>
        <taxon>Albuginales</taxon>
        <taxon>Albuginaceae</taxon>
        <taxon>Albugo</taxon>
    </lineage>
</organism>
<evidence type="ECO:0000313" key="1">
    <source>
        <dbReference type="EMBL" id="CCA21770.1"/>
    </source>
</evidence>